<evidence type="ECO:0000313" key="3">
    <source>
        <dbReference type="Proteomes" id="UP000198733"/>
    </source>
</evidence>
<gene>
    <name evidence="2" type="ORF">SAMN05216232_2336</name>
</gene>
<dbReference type="Proteomes" id="UP000198733">
    <property type="component" value="Unassembled WGS sequence"/>
</dbReference>
<accession>A0A1H9FUG1</accession>
<reference evidence="2 3" key="1">
    <citation type="submission" date="2016-10" db="EMBL/GenBank/DDBJ databases">
        <authorList>
            <person name="Varghese N."/>
            <person name="Submissions S."/>
        </authorList>
    </citation>
    <scope>NUCLEOTIDE SEQUENCE [LARGE SCALE GENOMIC DNA]</scope>
    <source>
        <strain evidence="2 3">CGMCC 1.7734</strain>
    </source>
</reference>
<feature type="compositionally biased region" description="Low complexity" evidence="1">
    <location>
        <begin position="1"/>
        <end position="68"/>
    </location>
</feature>
<evidence type="ECO:0000313" key="2">
    <source>
        <dbReference type="EMBL" id="SEQ41580.1"/>
    </source>
</evidence>
<organism evidence="2 3">
    <name type="scientific">Virgibacillus subterraneus</name>
    <dbReference type="NCBI Taxonomy" id="621109"/>
    <lineage>
        <taxon>Bacteria</taxon>
        <taxon>Bacillati</taxon>
        <taxon>Bacillota</taxon>
        <taxon>Bacilli</taxon>
        <taxon>Bacillales</taxon>
        <taxon>Bacillaceae</taxon>
        <taxon>Virgibacillus</taxon>
    </lineage>
</organism>
<sequence>MSGVSTEGEGVSTEGEGVSTEGEGVSTEGEGVSTEGEGVSTEGAGVSTEGEGVSTEGEGVSTEGAGTSTEEREHQQKSAIINWLHVQLKKVASNLRQPYWIMMKILGLLITVQLLLYDVFHQLSCLRV</sequence>
<name>A0A1H9FUG1_9BACI</name>
<dbReference type="RefSeq" id="WP_092504462.1">
    <property type="nucleotide sequence ID" value="NZ_FOEH01000003.1"/>
</dbReference>
<evidence type="ECO:0000256" key="1">
    <source>
        <dbReference type="SAM" id="MobiDB-lite"/>
    </source>
</evidence>
<protein>
    <submittedName>
        <fullName evidence="2">Uncharacterized protein</fullName>
    </submittedName>
</protein>
<proteinExistence type="predicted"/>
<keyword evidence="3" id="KW-1185">Reference proteome</keyword>
<comment type="caution">
    <text evidence="2">The sequence shown here is derived from an EMBL/GenBank/DDBJ whole genome shotgun (WGS) entry which is preliminary data.</text>
</comment>
<feature type="region of interest" description="Disordered" evidence="1">
    <location>
        <begin position="1"/>
        <end position="76"/>
    </location>
</feature>
<dbReference type="EMBL" id="FOEH01000003">
    <property type="protein sequence ID" value="SEQ41580.1"/>
    <property type="molecule type" value="Genomic_DNA"/>
</dbReference>